<proteinExistence type="predicted"/>
<sequence>MNCSIFVKLTDSGSNLILELLAEKKTIAVWLFCYLFRNMDIDAGAVCVSKEVLISESGKSRSGVYDAIRVLKAKNAISEPYDGVYAVNPNLAWRSGSTQKSLFLNVEKAPKRIKFLANPAAVTEKSVDVNLRLEEVDNA</sequence>
<organism evidence="1 2">
    <name type="scientific">Rodentibacter pneumotropicus</name>
    <dbReference type="NCBI Taxonomy" id="758"/>
    <lineage>
        <taxon>Bacteria</taxon>
        <taxon>Pseudomonadati</taxon>
        <taxon>Pseudomonadota</taxon>
        <taxon>Gammaproteobacteria</taxon>
        <taxon>Pasteurellales</taxon>
        <taxon>Pasteurellaceae</taxon>
        <taxon>Rodentibacter</taxon>
    </lineage>
</organism>
<evidence type="ECO:0000313" key="1">
    <source>
        <dbReference type="EMBL" id="THA18026.1"/>
    </source>
</evidence>
<dbReference type="Pfam" id="PF05732">
    <property type="entry name" value="RepL"/>
    <property type="match status" value="1"/>
</dbReference>
<accession>A0A1V3K5Y7</accession>
<dbReference type="EMBL" id="QXNG01000002">
    <property type="protein sequence ID" value="THA18026.1"/>
    <property type="molecule type" value="Genomic_DNA"/>
</dbReference>
<dbReference type="Proteomes" id="UP000310576">
    <property type="component" value="Unassembled WGS sequence"/>
</dbReference>
<name>A0A1V3K5Y7_9PAST</name>
<gene>
    <name evidence="1" type="ORF">D3M76_00205</name>
</gene>
<dbReference type="InterPro" id="IPR008813">
    <property type="entry name" value="Plasmid_replication_RepL"/>
</dbReference>
<dbReference type="AlphaFoldDB" id="A0A1V3K5Y7"/>
<dbReference type="GO" id="GO:0006276">
    <property type="term" value="P:plasmid maintenance"/>
    <property type="evidence" value="ECO:0007669"/>
    <property type="project" value="InterPro"/>
</dbReference>
<protein>
    <submittedName>
        <fullName evidence="1">Uncharacterized protein</fullName>
    </submittedName>
</protein>
<dbReference type="GO" id="GO:0006260">
    <property type="term" value="P:DNA replication"/>
    <property type="evidence" value="ECO:0007669"/>
    <property type="project" value="InterPro"/>
</dbReference>
<dbReference type="RefSeq" id="WP_077664622.1">
    <property type="nucleotide sequence ID" value="NZ_MKZZ01000003.1"/>
</dbReference>
<reference evidence="1 2" key="1">
    <citation type="journal article" date="2019" name="Vet. Microbiol.">
        <title>Development of multi locus sequence typing (MLST) of Rodentibacter pneumotropicus.</title>
        <authorList>
            <person name="Adhikary S."/>
            <person name="Bisgaard M."/>
            <person name="Boot R."/>
            <person name="Benga L."/>
            <person name="Nicklas W."/>
            <person name="Christensen H."/>
        </authorList>
    </citation>
    <scope>NUCLEOTIDE SEQUENCE [LARGE SCALE GENOMIC DNA]</scope>
    <source>
        <strain evidence="1 2">1596_07</strain>
    </source>
</reference>
<comment type="caution">
    <text evidence="1">The sequence shown here is derived from an EMBL/GenBank/DDBJ whole genome shotgun (WGS) entry which is preliminary data.</text>
</comment>
<evidence type="ECO:0000313" key="2">
    <source>
        <dbReference type="Proteomes" id="UP000310576"/>
    </source>
</evidence>